<gene>
    <name evidence="6" type="ORF">HH308_27420</name>
</gene>
<dbReference type="Gene3D" id="1.10.10.10">
    <property type="entry name" value="Winged helix-like DNA-binding domain superfamily/Winged helix DNA-binding domain"/>
    <property type="match status" value="1"/>
</dbReference>
<evidence type="ECO:0000256" key="3">
    <source>
        <dbReference type="ARBA" id="ARBA00023163"/>
    </source>
</evidence>
<proteinExistence type="predicted"/>
<name>A0A848L2F3_9ACTN</name>
<dbReference type="GO" id="GO:0003677">
    <property type="term" value="F:DNA binding"/>
    <property type="evidence" value="ECO:0007669"/>
    <property type="project" value="UniProtKB-KW"/>
</dbReference>
<dbReference type="InterPro" id="IPR036388">
    <property type="entry name" value="WH-like_DNA-bd_sf"/>
</dbReference>
<dbReference type="AlphaFoldDB" id="A0A848L2F3"/>
<evidence type="ECO:0000313" key="6">
    <source>
        <dbReference type="EMBL" id="NMO04956.1"/>
    </source>
</evidence>
<dbReference type="SUPFAM" id="SSF46785">
    <property type="entry name" value="Winged helix' DNA-binding domain"/>
    <property type="match status" value="1"/>
</dbReference>
<evidence type="ECO:0000256" key="2">
    <source>
        <dbReference type="ARBA" id="ARBA00023125"/>
    </source>
</evidence>
<sequence>MSEDVQPEQSSSNADVGAPDIPAYTHDGWRGRSELPGTVSVAGSRAELAANRIVRLAAGLATGDRIGSKDDLRRLTGVSVGTVNEAIKLAQARGVITSRPGPGGGLFVADPSPLARMNSWFRSAASDSAALGESIAIRDALAPMLVDEVLAGITDDDQDALDALAREVSRTRDGGDVAAFIWAVWNVHERFAQLGRSQLLDSLYLSIMDVGTSHLRAQLVDLAESGDARTIQLTGLARVTLDFVAALAVHDREAAVAALCATDPTMILRSE</sequence>
<dbReference type="InterPro" id="IPR036390">
    <property type="entry name" value="WH_DNA-bd_sf"/>
</dbReference>
<feature type="region of interest" description="Disordered" evidence="4">
    <location>
        <begin position="1"/>
        <end position="30"/>
    </location>
</feature>
<dbReference type="PANTHER" id="PTHR43537:SF5">
    <property type="entry name" value="UXU OPERON TRANSCRIPTIONAL REGULATOR"/>
    <property type="match status" value="1"/>
</dbReference>
<keyword evidence="3" id="KW-0804">Transcription</keyword>
<organism evidence="6 7">
    <name type="scientific">Gordonia asplenii</name>
    <dbReference type="NCBI Taxonomy" id="2725283"/>
    <lineage>
        <taxon>Bacteria</taxon>
        <taxon>Bacillati</taxon>
        <taxon>Actinomycetota</taxon>
        <taxon>Actinomycetes</taxon>
        <taxon>Mycobacteriales</taxon>
        <taxon>Gordoniaceae</taxon>
        <taxon>Gordonia</taxon>
    </lineage>
</organism>
<evidence type="ECO:0000259" key="5">
    <source>
        <dbReference type="Pfam" id="PF07729"/>
    </source>
</evidence>
<keyword evidence="7" id="KW-1185">Reference proteome</keyword>
<dbReference type="Proteomes" id="UP000550729">
    <property type="component" value="Unassembled WGS sequence"/>
</dbReference>
<accession>A0A848L2F3</accession>
<dbReference type="PANTHER" id="PTHR43537">
    <property type="entry name" value="TRANSCRIPTIONAL REGULATOR, GNTR FAMILY"/>
    <property type="match status" value="1"/>
</dbReference>
<dbReference type="RefSeq" id="WP_170197461.1">
    <property type="nucleotide sequence ID" value="NZ_JABBNB010000045.1"/>
</dbReference>
<reference evidence="6 7" key="1">
    <citation type="submission" date="2020-04" db="EMBL/GenBank/DDBJ databases">
        <title>Gordonia sp. nov. TBRC 11910.</title>
        <authorList>
            <person name="Suriyachadkun C."/>
        </authorList>
    </citation>
    <scope>NUCLEOTIDE SEQUENCE [LARGE SCALE GENOMIC DNA]</scope>
    <source>
        <strain evidence="6 7">TBRC 11910</strain>
    </source>
</reference>
<comment type="caution">
    <text evidence="6">The sequence shown here is derived from an EMBL/GenBank/DDBJ whole genome shotgun (WGS) entry which is preliminary data.</text>
</comment>
<dbReference type="EMBL" id="JABBNB010000045">
    <property type="protein sequence ID" value="NMO04956.1"/>
    <property type="molecule type" value="Genomic_DNA"/>
</dbReference>
<evidence type="ECO:0000256" key="4">
    <source>
        <dbReference type="SAM" id="MobiDB-lite"/>
    </source>
</evidence>
<protein>
    <submittedName>
        <fullName evidence="6">FCD domain-containing protein</fullName>
    </submittedName>
</protein>
<feature type="domain" description="GntR C-terminal" evidence="5">
    <location>
        <begin position="134"/>
        <end position="259"/>
    </location>
</feature>
<evidence type="ECO:0000313" key="7">
    <source>
        <dbReference type="Proteomes" id="UP000550729"/>
    </source>
</evidence>
<keyword evidence="2" id="KW-0238">DNA-binding</keyword>
<keyword evidence="1" id="KW-0805">Transcription regulation</keyword>
<dbReference type="InterPro" id="IPR011711">
    <property type="entry name" value="GntR_C"/>
</dbReference>
<evidence type="ECO:0000256" key="1">
    <source>
        <dbReference type="ARBA" id="ARBA00023015"/>
    </source>
</evidence>
<dbReference type="InterPro" id="IPR008920">
    <property type="entry name" value="TF_FadR/GntR_C"/>
</dbReference>
<dbReference type="Pfam" id="PF07729">
    <property type="entry name" value="FCD"/>
    <property type="match status" value="1"/>
</dbReference>
<dbReference type="Gene3D" id="1.20.120.530">
    <property type="entry name" value="GntR ligand-binding domain-like"/>
    <property type="match status" value="1"/>
</dbReference>